<evidence type="ECO:0000313" key="2">
    <source>
        <dbReference type="EMBL" id="KAJ4454464.1"/>
    </source>
</evidence>
<sequence length="420" mass="49742">MLYVKPKTKSNVKTGKYIKIQTKKTKGNQKKGINKHQNQPSIEYHKLKMLQDVMEERKENEEAYHQKKRDDKKLRQDYKKLKNMINMNDDEVLDPENINYDELLDVMRKNPTEVLEVLGSKKLELIRRKLFEKQKKIEKQNEKDLEDQVDAYIEDVEKSRYEPQVHPPPKYSKPIDVLPPGYQMPEEIPSHVLQQEGQLVVDSEKEEEELERAIEMDKAKKRRNDILSMEKALAAESGKKLFDETHSKLTDIARRFNDVRIQKNKPHEYRTRFNIMMDDPVLRNWIIEHFVDPRNGSIQERAARAHQSIGDYIVTYMRPINEILHQNELKGFRLEANEVREIQHIFNHILKKQTQGFGVLISSFKDISSRMKVLIGEIQSGNNSPEIKGELYDILDFLLKNRKITKPQHKRMVKAFHLIR</sequence>
<keyword evidence="3" id="KW-1185">Reference proteome</keyword>
<dbReference type="Proteomes" id="UP001141327">
    <property type="component" value="Unassembled WGS sequence"/>
</dbReference>
<keyword evidence="1" id="KW-0175">Coiled coil</keyword>
<reference evidence="2" key="1">
    <citation type="journal article" date="2022" name="bioRxiv">
        <title>Genomics of Preaxostyla Flagellates Illuminates Evolutionary Transitions and the Path Towards Mitochondrial Loss.</title>
        <authorList>
            <person name="Novak L.V.F."/>
            <person name="Treitli S.C."/>
            <person name="Pyrih J."/>
            <person name="Halakuc P."/>
            <person name="Pipaliya S.V."/>
            <person name="Vacek V."/>
            <person name="Brzon O."/>
            <person name="Soukal P."/>
            <person name="Eme L."/>
            <person name="Dacks J.B."/>
            <person name="Karnkowska A."/>
            <person name="Elias M."/>
            <person name="Hampl V."/>
        </authorList>
    </citation>
    <scope>NUCLEOTIDE SEQUENCE</scope>
    <source>
        <strain evidence="2">RCP-MX</strain>
    </source>
</reference>
<feature type="coiled-coil region" evidence="1">
    <location>
        <begin position="123"/>
        <end position="155"/>
    </location>
</feature>
<gene>
    <name evidence="2" type="ORF">PAPYR_10824</name>
</gene>
<accession>A0ABQ8U536</accession>
<comment type="caution">
    <text evidence="2">The sequence shown here is derived from an EMBL/GenBank/DDBJ whole genome shotgun (WGS) entry which is preliminary data.</text>
</comment>
<proteinExistence type="predicted"/>
<dbReference type="EMBL" id="JAPMOS010000155">
    <property type="protein sequence ID" value="KAJ4454464.1"/>
    <property type="molecule type" value="Genomic_DNA"/>
</dbReference>
<evidence type="ECO:0000313" key="3">
    <source>
        <dbReference type="Proteomes" id="UP001141327"/>
    </source>
</evidence>
<organism evidence="2 3">
    <name type="scientific">Paratrimastix pyriformis</name>
    <dbReference type="NCBI Taxonomy" id="342808"/>
    <lineage>
        <taxon>Eukaryota</taxon>
        <taxon>Metamonada</taxon>
        <taxon>Preaxostyla</taxon>
        <taxon>Paratrimastigidae</taxon>
        <taxon>Paratrimastix</taxon>
    </lineage>
</organism>
<protein>
    <submittedName>
        <fullName evidence="2">Uncharacterized protein</fullName>
    </submittedName>
</protein>
<name>A0ABQ8U536_9EUKA</name>
<feature type="coiled-coil region" evidence="1">
    <location>
        <begin position="193"/>
        <end position="220"/>
    </location>
</feature>
<evidence type="ECO:0000256" key="1">
    <source>
        <dbReference type="SAM" id="Coils"/>
    </source>
</evidence>